<dbReference type="EMBL" id="CP024903">
    <property type="protein sequence ID" value="AXF24753.1"/>
    <property type="molecule type" value="Genomic_DNA"/>
</dbReference>
<dbReference type="Gene3D" id="3.30.300.20">
    <property type="match status" value="1"/>
</dbReference>
<dbReference type="Pfam" id="PF02566">
    <property type="entry name" value="OsmC"/>
    <property type="match status" value="1"/>
</dbReference>
<organism evidence="1 2">
    <name type="scientific">Burkholderia pyrrocinia</name>
    <name type="common">Pseudomonas pyrrocinia</name>
    <dbReference type="NCBI Taxonomy" id="60550"/>
    <lineage>
        <taxon>Bacteria</taxon>
        <taxon>Pseudomonadati</taxon>
        <taxon>Pseudomonadota</taxon>
        <taxon>Betaproteobacteria</taxon>
        <taxon>Burkholderiales</taxon>
        <taxon>Burkholderiaceae</taxon>
        <taxon>Burkholderia</taxon>
        <taxon>Burkholderia cepacia complex</taxon>
    </lineage>
</organism>
<dbReference type="InterPro" id="IPR015946">
    <property type="entry name" value="KH_dom-like_a/b"/>
</dbReference>
<evidence type="ECO:0000313" key="2">
    <source>
        <dbReference type="Proteomes" id="UP000253104"/>
    </source>
</evidence>
<dbReference type="SUPFAM" id="SSF82784">
    <property type="entry name" value="OsmC-like"/>
    <property type="match status" value="1"/>
</dbReference>
<accession>A0A2Z5N5D1</accession>
<dbReference type="InterPro" id="IPR036102">
    <property type="entry name" value="OsmC/Ohrsf"/>
</dbReference>
<dbReference type="OrthoDB" id="9789573at2"/>
<proteinExistence type="predicted"/>
<gene>
    <name evidence="1" type="ORF">CUJ89_31385</name>
</gene>
<dbReference type="AlphaFoldDB" id="A0A2Z5N5D1"/>
<reference evidence="1 2" key="1">
    <citation type="journal article" date="2018" name="ISME J.">
        <title>Involvement of Burkholderiaceae and sulfurous volatiles in disease-suppressive soils.</title>
        <authorList>
            <person name="Carrion V.J."/>
            <person name="Cordovez V."/>
            <person name="Tyc O."/>
            <person name="Etalo D.W."/>
            <person name="de Bruijn I."/>
            <person name="de Jager V.C."/>
            <person name="Medema M.H."/>
            <person name="Eberl L."/>
            <person name="Raaijmakers J.M."/>
        </authorList>
    </citation>
    <scope>NUCLEOTIDE SEQUENCE [LARGE SCALE GENOMIC DNA]</scope>
    <source>
        <strain evidence="2">mHSR5</strain>
    </source>
</reference>
<name>A0A2Z5N5D1_BURPY</name>
<evidence type="ECO:0000313" key="1">
    <source>
        <dbReference type="EMBL" id="AXF24753.1"/>
    </source>
</evidence>
<dbReference type="Proteomes" id="UP000253104">
    <property type="component" value="Chromosome mHSR5_B"/>
</dbReference>
<protein>
    <submittedName>
        <fullName evidence="1">Peroxiredoxin</fullName>
    </submittedName>
</protein>
<dbReference type="InterPro" id="IPR003718">
    <property type="entry name" value="OsmC/Ohr_fam"/>
</dbReference>
<sequence>MVTATRTGKPYSVEVSNGCRFVRSDTRKDGKGGDAGMRPHELLESALAACICMPLDMAAEREQVTLPDATVEVVVDRLGSETVFNVSLRFAEALSASGQARVRDVVRASPVARTLGKPIRVNLAGFVTD</sequence>
<dbReference type="RefSeq" id="WP_114181124.1">
    <property type="nucleotide sequence ID" value="NZ_CP024903.1"/>
</dbReference>